<evidence type="ECO:0000313" key="3">
    <source>
        <dbReference type="EMBL" id="AKE61460.1"/>
    </source>
</evidence>
<keyword evidence="2" id="KW-1133">Transmembrane helix</keyword>
<reference evidence="3 4" key="1">
    <citation type="journal article" date="2013" name="Appl. Microbiol. Biotechnol.">
        <title>Glycerol assimilation and production of 1,3-propanediol by Citrobacter amalonaticus Y19.</title>
        <authorList>
            <person name="Ainala S.K."/>
            <person name="Ashok S."/>
            <person name="Ko Y."/>
            <person name="Park S."/>
        </authorList>
    </citation>
    <scope>NUCLEOTIDE SEQUENCE [LARGE SCALE GENOMIC DNA]</scope>
    <source>
        <strain evidence="3 4">Y19</strain>
    </source>
</reference>
<sequence>MKNGKTKNIRQYKRIINVILKYMVAFFLGGFVWMFIDVNVTKGIDASFVSAVMDTFVVIIAFSALIKAQQFWLDKTKQEGHHIALKLLNDSLLQSTLSHKLGIPISKMEAFFRGYINVIQNLEKTPNDFRKQKELSFVTELSKLHDDLNDILYQTLFPYNQEIQFNIFRMRNTGINFSENRYGALLSGHFETHKELTIGLESLIYELRQFLSHFYGGEFLSSYENKDILYPENSSEFMVYLMSLSQNTKALMKKINLLRENLNEVTNSKQNLISYFDFS</sequence>
<dbReference type="EMBL" id="CP011132">
    <property type="protein sequence ID" value="AKE61460.1"/>
    <property type="molecule type" value="Genomic_DNA"/>
</dbReference>
<name>A0A0F6RHV0_CITAM</name>
<proteinExistence type="predicted"/>
<dbReference type="KEGG" id="cama:F384_24255"/>
<keyword evidence="1" id="KW-0175">Coiled coil</keyword>
<evidence type="ECO:0000256" key="2">
    <source>
        <dbReference type="SAM" id="Phobius"/>
    </source>
</evidence>
<feature type="transmembrane region" description="Helical" evidence="2">
    <location>
        <begin position="48"/>
        <end position="66"/>
    </location>
</feature>
<evidence type="ECO:0000256" key="1">
    <source>
        <dbReference type="SAM" id="Coils"/>
    </source>
</evidence>
<feature type="transmembrane region" description="Helical" evidence="2">
    <location>
        <begin position="15"/>
        <end position="36"/>
    </location>
</feature>
<feature type="coiled-coil region" evidence="1">
    <location>
        <begin position="241"/>
        <end position="268"/>
    </location>
</feature>
<dbReference type="PATRIC" id="fig|1261127.3.peg.5024"/>
<dbReference type="HOGENOM" id="CLU_996371_0_0_6"/>
<protein>
    <submittedName>
        <fullName evidence="3">Uncharacterized protein</fullName>
    </submittedName>
</protein>
<accession>A0A0F6RHV0</accession>
<keyword evidence="2" id="KW-0812">Transmembrane</keyword>
<organism evidence="3 4">
    <name type="scientific">Citrobacter amalonaticus Y19</name>
    <dbReference type="NCBI Taxonomy" id="1261127"/>
    <lineage>
        <taxon>Bacteria</taxon>
        <taxon>Pseudomonadati</taxon>
        <taxon>Pseudomonadota</taxon>
        <taxon>Gammaproteobacteria</taxon>
        <taxon>Enterobacterales</taxon>
        <taxon>Enterobacteriaceae</taxon>
        <taxon>Citrobacter</taxon>
    </lineage>
</organism>
<evidence type="ECO:0000313" key="4">
    <source>
        <dbReference type="Proteomes" id="UP000034085"/>
    </source>
</evidence>
<gene>
    <name evidence="3" type="ORF">F384_24255</name>
</gene>
<dbReference type="Proteomes" id="UP000034085">
    <property type="component" value="Chromosome"/>
</dbReference>
<dbReference type="AlphaFoldDB" id="A0A0F6RHV0"/>
<dbReference type="RefSeq" id="WP_046495454.1">
    <property type="nucleotide sequence ID" value="NZ_CP011132.1"/>
</dbReference>
<keyword evidence="2" id="KW-0472">Membrane</keyword>